<dbReference type="OrthoDB" id="25344at2157"/>
<evidence type="ECO:0000313" key="3">
    <source>
        <dbReference type="EMBL" id="AIJ06350.1"/>
    </source>
</evidence>
<dbReference type="PIRSF" id="PIRSF029347">
    <property type="entry name" value="RecF"/>
    <property type="match status" value="1"/>
</dbReference>
<protein>
    <submittedName>
        <fullName evidence="3">Uncharacterized protein</fullName>
    </submittedName>
</protein>
<dbReference type="KEGG" id="mjh:JH146_1508"/>
<evidence type="ECO:0000313" key="4">
    <source>
        <dbReference type="Proteomes" id="UP000028781"/>
    </source>
</evidence>
<proteinExistence type="predicted"/>
<dbReference type="AlphaFoldDB" id="A0A076LCW1"/>
<dbReference type="GO" id="GO:0006302">
    <property type="term" value="P:double-strand break repair"/>
    <property type="evidence" value="ECO:0007669"/>
    <property type="project" value="TreeGrafter"/>
</dbReference>
<feature type="domain" description="ATPase AAA-type core" evidence="2">
    <location>
        <begin position="267"/>
        <end position="367"/>
    </location>
</feature>
<dbReference type="Gene3D" id="3.40.50.300">
    <property type="entry name" value="P-loop containing nucleotide triphosphate hydrolases"/>
    <property type="match status" value="1"/>
</dbReference>
<dbReference type="InterPro" id="IPR014555">
    <property type="entry name" value="RecF-like"/>
</dbReference>
<keyword evidence="4" id="KW-1185">Reference proteome</keyword>
<organism evidence="3 4">
    <name type="scientific">Methanocaldococcus bathoardescens</name>
    <dbReference type="NCBI Taxonomy" id="1301915"/>
    <lineage>
        <taxon>Archaea</taxon>
        <taxon>Methanobacteriati</taxon>
        <taxon>Methanobacteriota</taxon>
        <taxon>Methanomada group</taxon>
        <taxon>Methanococci</taxon>
        <taxon>Methanococcales</taxon>
        <taxon>Methanocaldococcaceae</taxon>
        <taxon>Methanocaldococcus</taxon>
    </lineage>
</organism>
<reference evidence="3 4" key="1">
    <citation type="journal article" date="2015" name="Int. J. Syst. Evol. Microbiol.">
        <title>M ethanocaldococcus bathoardescens sp. nov., a hyperthermophilic methanogen isolated from a volcanically active deep-sea hydrothermal vent.</title>
        <authorList>
            <person name="Stewart L.C."/>
            <person name="Jung J.H."/>
            <person name="Kim Y.T."/>
            <person name="Kwon S.W."/>
            <person name="Park C.S."/>
            <person name="Holden J.F."/>
        </authorList>
    </citation>
    <scope>NUCLEOTIDE SEQUENCE [LARGE SCALE GENOMIC DNA]</scope>
    <source>
        <strain evidence="3 4">JH146</strain>
    </source>
</reference>
<dbReference type="RefSeq" id="WP_048202429.1">
    <property type="nucleotide sequence ID" value="NZ_CP009149.1"/>
</dbReference>
<gene>
    <name evidence="3" type="ORF">JH146_1508</name>
</gene>
<dbReference type="PANTHER" id="PTHR32182">
    <property type="entry name" value="DNA REPLICATION AND REPAIR PROTEIN RECF"/>
    <property type="match status" value="1"/>
</dbReference>
<dbReference type="Pfam" id="PF13304">
    <property type="entry name" value="AAA_21"/>
    <property type="match status" value="1"/>
</dbReference>
<accession>A0A076LCW1</accession>
<dbReference type="PANTHER" id="PTHR32182:SF22">
    <property type="entry name" value="ATP-DEPENDENT ENDONUCLEASE, OLD FAMILY-RELATED"/>
    <property type="match status" value="1"/>
</dbReference>
<sequence length="425" mass="49456">MLKKLIVKNFKSLHDCEIEFGKFNVVIGRNASGKSNLVEVFKLLRKIYVERDPFPFLEWWGYNNIVWQGMEELPITIGLVFDIEGYEVYFETTFTGVGGGFKILREVLEMKGYFKLIKEENTIIVEHNKNWIDKAFSNIYYDAYANCGHPNKEDVLYQKMEMNLKMDNIFSLIILCNKFSKNSYVYGLIDENKNIFTVKIFSPEDIRELQWHILRLIETLMLFKPIHIKELKTPKPAKKEITLNEDGSNLITVLYNIFLKEGRIPEDILNPLSMIFPNTRISFQLTDDGRVLMKVFEEGVELSPPSISDGFYKTLLILTAIYLKPSILIIDEIENSLYPEALELIFDTLKDSESQIIITTHSPIVVDLTEPKDVIFVDKKFGESRFIRIKNPEKLKEKLNELGLSFSEGWLYGNIFDEDEGDEEE</sequence>
<dbReference type="GO" id="GO:0005524">
    <property type="term" value="F:ATP binding"/>
    <property type="evidence" value="ECO:0007669"/>
    <property type="project" value="InterPro"/>
</dbReference>
<dbReference type="GO" id="GO:0016887">
    <property type="term" value="F:ATP hydrolysis activity"/>
    <property type="evidence" value="ECO:0007669"/>
    <property type="project" value="InterPro"/>
</dbReference>
<dbReference type="STRING" id="1301915.JH146_1508"/>
<dbReference type="Proteomes" id="UP000028781">
    <property type="component" value="Chromosome"/>
</dbReference>
<dbReference type="Pfam" id="PF13175">
    <property type="entry name" value="AAA_15"/>
    <property type="match status" value="1"/>
</dbReference>
<dbReference type="GeneID" id="24892140"/>
<dbReference type="InterPro" id="IPR003959">
    <property type="entry name" value="ATPase_AAA_core"/>
</dbReference>
<dbReference type="HOGENOM" id="CLU_035814_3_1_2"/>
<dbReference type="EMBL" id="CP009149">
    <property type="protein sequence ID" value="AIJ06350.1"/>
    <property type="molecule type" value="Genomic_DNA"/>
</dbReference>
<dbReference type="InterPro" id="IPR041685">
    <property type="entry name" value="AAA_GajA/Old/RecF-like"/>
</dbReference>
<feature type="domain" description="Endonuclease GajA/Old nuclease/RecF-like AAA" evidence="1">
    <location>
        <begin position="1"/>
        <end position="208"/>
    </location>
</feature>
<dbReference type="InterPro" id="IPR027417">
    <property type="entry name" value="P-loop_NTPase"/>
</dbReference>
<dbReference type="GO" id="GO:0000731">
    <property type="term" value="P:DNA synthesis involved in DNA repair"/>
    <property type="evidence" value="ECO:0007669"/>
    <property type="project" value="TreeGrafter"/>
</dbReference>
<dbReference type="SUPFAM" id="SSF52540">
    <property type="entry name" value="P-loop containing nucleoside triphosphate hydrolases"/>
    <property type="match status" value="1"/>
</dbReference>
<evidence type="ECO:0000259" key="2">
    <source>
        <dbReference type="Pfam" id="PF13304"/>
    </source>
</evidence>
<name>A0A076LCW1_9EURY</name>
<dbReference type="CDD" id="cd00267">
    <property type="entry name" value="ABC_ATPase"/>
    <property type="match status" value="1"/>
</dbReference>
<evidence type="ECO:0000259" key="1">
    <source>
        <dbReference type="Pfam" id="PF13175"/>
    </source>
</evidence>